<sequence>MASQSGSAKDKQLLYFMTVEVDEQGEPTGKYEPLPNQLIFAKVPSHIADVKLPKALKEKQKDDSKAQEVR</sequence>
<proteinExistence type="predicted"/>
<gene>
    <name evidence="1" type="ORF">H0A36_11620</name>
</gene>
<organism evidence="1 2">
    <name type="scientific">Spartinivicinus marinus</name>
    <dbReference type="NCBI Taxonomy" id="2994442"/>
    <lineage>
        <taxon>Bacteria</taxon>
        <taxon>Pseudomonadati</taxon>
        <taxon>Pseudomonadota</taxon>
        <taxon>Gammaproteobacteria</taxon>
        <taxon>Oceanospirillales</taxon>
        <taxon>Zooshikellaceae</taxon>
        <taxon>Spartinivicinus</taxon>
    </lineage>
</organism>
<name>A0A853I7N0_9GAMM</name>
<comment type="caution">
    <text evidence="1">The sequence shown here is derived from an EMBL/GenBank/DDBJ whole genome shotgun (WGS) entry which is preliminary data.</text>
</comment>
<protein>
    <submittedName>
        <fullName evidence="1">Uncharacterized protein</fullName>
    </submittedName>
</protein>
<accession>A0A853I7N0</accession>
<keyword evidence="2" id="KW-1185">Reference proteome</keyword>
<dbReference type="EMBL" id="JACCKB010000016">
    <property type="protein sequence ID" value="NYZ66658.1"/>
    <property type="molecule type" value="Genomic_DNA"/>
</dbReference>
<reference evidence="1 2" key="1">
    <citation type="submission" date="2020-07" db="EMBL/GenBank/DDBJ databases">
        <title>Endozoicomonas sp. nov., isolated from sediment.</title>
        <authorList>
            <person name="Gu T."/>
        </authorList>
    </citation>
    <scope>NUCLEOTIDE SEQUENCE [LARGE SCALE GENOMIC DNA]</scope>
    <source>
        <strain evidence="1 2">SM1973</strain>
    </source>
</reference>
<evidence type="ECO:0000313" key="1">
    <source>
        <dbReference type="EMBL" id="NYZ66658.1"/>
    </source>
</evidence>
<dbReference type="AlphaFoldDB" id="A0A853I7N0"/>
<dbReference type="RefSeq" id="WP_180568687.1">
    <property type="nucleotide sequence ID" value="NZ_JACCKB010000016.1"/>
</dbReference>
<evidence type="ECO:0000313" key="2">
    <source>
        <dbReference type="Proteomes" id="UP000569732"/>
    </source>
</evidence>
<dbReference type="Proteomes" id="UP000569732">
    <property type="component" value="Unassembled WGS sequence"/>
</dbReference>